<dbReference type="Pfam" id="PF13476">
    <property type="entry name" value="AAA_23"/>
    <property type="match status" value="1"/>
</dbReference>
<reference evidence="2" key="1">
    <citation type="journal article" date="2014" name="Front. Microbiol.">
        <title>High frequency of phylogenetically diverse reductive dehalogenase-homologous genes in deep subseafloor sedimentary metagenomes.</title>
        <authorList>
            <person name="Kawai M."/>
            <person name="Futagami T."/>
            <person name="Toyoda A."/>
            <person name="Takaki Y."/>
            <person name="Nishi S."/>
            <person name="Hori S."/>
            <person name="Arai W."/>
            <person name="Tsubouchi T."/>
            <person name="Morono Y."/>
            <person name="Uchiyama I."/>
            <person name="Ito T."/>
            <person name="Fujiyama A."/>
            <person name="Inagaki F."/>
            <person name="Takami H."/>
        </authorList>
    </citation>
    <scope>NUCLEOTIDE SEQUENCE</scope>
    <source>
        <strain evidence="2">Expedition CK06-06</strain>
    </source>
</reference>
<organism evidence="2">
    <name type="scientific">marine sediment metagenome</name>
    <dbReference type="NCBI Taxonomy" id="412755"/>
    <lineage>
        <taxon>unclassified sequences</taxon>
        <taxon>metagenomes</taxon>
        <taxon>ecological metagenomes</taxon>
    </lineage>
</organism>
<dbReference type="InterPro" id="IPR027417">
    <property type="entry name" value="P-loop_NTPase"/>
</dbReference>
<comment type="caution">
    <text evidence="2">The sequence shown here is derived from an EMBL/GenBank/DDBJ whole genome shotgun (WGS) entry which is preliminary data.</text>
</comment>
<evidence type="ECO:0000313" key="2">
    <source>
        <dbReference type="EMBL" id="GAG17130.1"/>
    </source>
</evidence>
<sequence>MQITKLTFKNFMGYKQLNLPKNNEELPRGLILISGRNSFGKSTILEGILFAFFGPKIFKRRNAESFITYGVQEKAEIYVYFILDNLKYYIYRKWGRKGSITTKLFEYNTTKKVYREIKNFDVESFFEISSEQAMNTVFVRQGEVEELANKKGAEMRE</sequence>
<feature type="non-terminal residue" evidence="2">
    <location>
        <position position="157"/>
    </location>
</feature>
<dbReference type="InterPro" id="IPR038729">
    <property type="entry name" value="Rad50/SbcC_AAA"/>
</dbReference>
<accession>X0VFQ2</accession>
<dbReference type="SUPFAM" id="SSF52540">
    <property type="entry name" value="P-loop containing nucleoside triphosphate hydrolases"/>
    <property type="match status" value="1"/>
</dbReference>
<gene>
    <name evidence="2" type="ORF">S01H1_46875</name>
</gene>
<dbReference type="GO" id="GO:0006302">
    <property type="term" value="P:double-strand break repair"/>
    <property type="evidence" value="ECO:0007669"/>
    <property type="project" value="InterPro"/>
</dbReference>
<evidence type="ECO:0000259" key="1">
    <source>
        <dbReference type="Pfam" id="PF13476"/>
    </source>
</evidence>
<dbReference type="GO" id="GO:0016887">
    <property type="term" value="F:ATP hydrolysis activity"/>
    <property type="evidence" value="ECO:0007669"/>
    <property type="project" value="InterPro"/>
</dbReference>
<name>X0VFQ2_9ZZZZ</name>
<proteinExistence type="predicted"/>
<feature type="domain" description="Rad50/SbcC-type AAA" evidence="1">
    <location>
        <begin position="5"/>
        <end position="150"/>
    </location>
</feature>
<dbReference type="AlphaFoldDB" id="X0VFQ2"/>
<protein>
    <recommendedName>
        <fullName evidence="1">Rad50/SbcC-type AAA domain-containing protein</fullName>
    </recommendedName>
</protein>
<dbReference type="EMBL" id="BARS01030031">
    <property type="protein sequence ID" value="GAG17130.1"/>
    <property type="molecule type" value="Genomic_DNA"/>
</dbReference>
<dbReference type="PANTHER" id="PTHR32114:SF2">
    <property type="entry name" value="ABC TRANSPORTER ABCH.3"/>
    <property type="match status" value="1"/>
</dbReference>
<dbReference type="PANTHER" id="PTHR32114">
    <property type="entry name" value="ABC TRANSPORTER ABCH.3"/>
    <property type="match status" value="1"/>
</dbReference>
<dbReference type="Gene3D" id="3.40.50.300">
    <property type="entry name" value="P-loop containing nucleotide triphosphate hydrolases"/>
    <property type="match status" value="1"/>
</dbReference>